<keyword evidence="9" id="KW-0460">Magnesium</keyword>
<protein>
    <recommendedName>
        <fullName evidence="3">tRNA threonylcarbamoyladenosine biosynthesis protein TsaE</fullName>
    </recommendedName>
    <alternativeName>
        <fullName evidence="10">t(6)A37 threonylcarbamoyladenosine biosynthesis protein TsaE</fullName>
    </alternativeName>
</protein>
<keyword evidence="12" id="KW-1185">Reference proteome</keyword>
<evidence type="ECO:0000256" key="2">
    <source>
        <dbReference type="ARBA" id="ARBA00007599"/>
    </source>
</evidence>
<sequence length="153" mass="17426">MLIANEMSKNQINTKTIEYSSLKDINKAAQTILAFGKNTPVWLFEGQMGAGKTTLIKAICECMLVNSHVQSPTYSIVNEYATTRGENIYHFDFYRIKNEEEAMDIGFEDYLYSGGFCFIEWPSKVENLLPSKHLKVNIEVDENGKRVINLSKV</sequence>
<evidence type="ECO:0000256" key="5">
    <source>
        <dbReference type="ARBA" id="ARBA00022694"/>
    </source>
</evidence>
<evidence type="ECO:0000313" key="12">
    <source>
        <dbReference type="Proteomes" id="UP001303899"/>
    </source>
</evidence>
<comment type="similarity">
    <text evidence="2">Belongs to the TsaE family.</text>
</comment>
<comment type="subcellular location">
    <subcellularLocation>
        <location evidence="1">Cytoplasm</location>
    </subcellularLocation>
</comment>
<evidence type="ECO:0000256" key="1">
    <source>
        <dbReference type="ARBA" id="ARBA00004496"/>
    </source>
</evidence>
<dbReference type="InterPro" id="IPR003442">
    <property type="entry name" value="T6A_TsaE"/>
</dbReference>
<dbReference type="PANTHER" id="PTHR33540:SF2">
    <property type="entry name" value="TRNA THREONYLCARBAMOYLADENOSINE BIOSYNTHESIS PROTEIN TSAE"/>
    <property type="match status" value="1"/>
</dbReference>
<gene>
    <name evidence="11" type="primary">tsaE</name>
    <name evidence="11" type="ORF">VB776_09590</name>
</gene>
<keyword evidence="5" id="KW-0819">tRNA processing</keyword>
<reference evidence="11 12" key="1">
    <citation type="submission" date="2023-12" db="EMBL/GenBank/DDBJ databases">
        <title>Novel species of the genus Arcicella isolated from rivers.</title>
        <authorList>
            <person name="Lu H."/>
        </authorList>
    </citation>
    <scope>NUCLEOTIDE SEQUENCE [LARGE SCALE GENOMIC DNA]</scope>
    <source>
        <strain evidence="11 12">DC2W</strain>
    </source>
</reference>
<dbReference type="RefSeq" id="WP_323328413.1">
    <property type="nucleotide sequence ID" value="NZ_JAYGIL010000009.1"/>
</dbReference>
<evidence type="ECO:0000256" key="10">
    <source>
        <dbReference type="ARBA" id="ARBA00032441"/>
    </source>
</evidence>
<dbReference type="EMBL" id="JAYGIL010000009">
    <property type="protein sequence ID" value="MEA5403167.1"/>
    <property type="molecule type" value="Genomic_DNA"/>
</dbReference>
<evidence type="ECO:0000313" key="11">
    <source>
        <dbReference type="EMBL" id="MEA5403167.1"/>
    </source>
</evidence>
<keyword evidence="7" id="KW-0547">Nucleotide-binding</keyword>
<name>A0ABU5S3U7_9BACT</name>
<dbReference type="InterPro" id="IPR027417">
    <property type="entry name" value="P-loop_NTPase"/>
</dbReference>
<dbReference type="Gene3D" id="3.40.50.300">
    <property type="entry name" value="P-loop containing nucleotide triphosphate hydrolases"/>
    <property type="match status" value="1"/>
</dbReference>
<evidence type="ECO:0000256" key="9">
    <source>
        <dbReference type="ARBA" id="ARBA00022842"/>
    </source>
</evidence>
<evidence type="ECO:0000256" key="3">
    <source>
        <dbReference type="ARBA" id="ARBA00019010"/>
    </source>
</evidence>
<accession>A0ABU5S3U7</accession>
<keyword evidence="6" id="KW-0479">Metal-binding</keyword>
<evidence type="ECO:0000256" key="4">
    <source>
        <dbReference type="ARBA" id="ARBA00022490"/>
    </source>
</evidence>
<organism evidence="11 12">
    <name type="scientific">Arcicella gelida</name>
    <dbReference type="NCBI Taxonomy" id="2984195"/>
    <lineage>
        <taxon>Bacteria</taxon>
        <taxon>Pseudomonadati</taxon>
        <taxon>Bacteroidota</taxon>
        <taxon>Cytophagia</taxon>
        <taxon>Cytophagales</taxon>
        <taxon>Flectobacillaceae</taxon>
        <taxon>Arcicella</taxon>
    </lineage>
</organism>
<dbReference type="SUPFAM" id="SSF52540">
    <property type="entry name" value="P-loop containing nucleoside triphosphate hydrolases"/>
    <property type="match status" value="1"/>
</dbReference>
<evidence type="ECO:0000256" key="7">
    <source>
        <dbReference type="ARBA" id="ARBA00022741"/>
    </source>
</evidence>
<keyword evidence="4" id="KW-0963">Cytoplasm</keyword>
<proteinExistence type="inferred from homology"/>
<evidence type="ECO:0000256" key="8">
    <source>
        <dbReference type="ARBA" id="ARBA00022840"/>
    </source>
</evidence>
<keyword evidence="8" id="KW-0067">ATP-binding</keyword>
<dbReference type="Pfam" id="PF02367">
    <property type="entry name" value="TsaE"/>
    <property type="match status" value="1"/>
</dbReference>
<dbReference type="Proteomes" id="UP001303899">
    <property type="component" value="Unassembled WGS sequence"/>
</dbReference>
<comment type="caution">
    <text evidence="11">The sequence shown here is derived from an EMBL/GenBank/DDBJ whole genome shotgun (WGS) entry which is preliminary data.</text>
</comment>
<dbReference type="PANTHER" id="PTHR33540">
    <property type="entry name" value="TRNA THREONYLCARBAMOYLADENOSINE BIOSYNTHESIS PROTEIN TSAE"/>
    <property type="match status" value="1"/>
</dbReference>
<dbReference type="NCBIfam" id="TIGR00150">
    <property type="entry name" value="T6A_YjeE"/>
    <property type="match status" value="1"/>
</dbReference>
<evidence type="ECO:0000256" key="6">
    <source>
        <dbReference type="ARBA" id="ARBA00022723"/>
    </source>
</evidence>